<organism evidence="2 3">
    <name type="scientific">Acidovorax delafieldii 2AN</name>
    <dbReference type="NCBI Taxonomy" id="573060"/>
    <lineage>
        <taxon>Bacteria</taxon>
        <taxon>Pseudomonadati</taxon>
        <taxon>Pseudomonadota</taxon>
        <taxon>Betaproteobacteria</taxon>
        <taxon>Burkholderiales</taxon>
        <taxon>Comamonadaceae</taxon>
        <taxon>Acidovorax</taxon>
    </lineage>
</organism>
<evidence type="ECO:0000313" key="2">
    <source>
        <dbReference type="EMBL" id="EER58097.1"/>
    </source>
</evidence>
<feature type="compositionally biased region" description="Polar residues" evidence="1">
    <location>
        <begin position="41"/>
        <end position="50"/>
    </location>
</feature>
<name>C5TBQ0_ACIDE</name>
<dbReference type="EMBL" id="ACQT01000358">
    <property type="protein sequence ID" value="EER58097.1"/>
    <property type="molecule type" value="Genomic_DNA"/>
</dbReference>
<evidence type="ECO:0000256" key="1">
    <source>
        <dbReference type="SAM" id="MobiDB-lite"/>
    </source>
</evidence>
<dbReference type="PATRIC" id="fig|573060.9.peg.592"/>
<proteinExistence type="predicted"/>
<gene>
    <name evidence="2" type="ORF">AcdelDRAFT_4330</name>
</gene>
<evidence type="ECO:0000313" key="3">
    <source>
        <dbReference type="Proteomes" id="UP000003856"/>
    </source>
</evidence>
<dbReference type="RefSeq" id="WP_005800119.1">
    <property type="nucleotide sequence ID" value="NZ_ACQT01000358.1"/>
</dbReference>
<feature type="region of interest" description="Disordered" evidence="1">
    <location>
        <begin position="1"/>
        <end position="69"/>
    </location>
</feature>
<dbReference type="AlphaFoldDB" id="C5TBQ0"/>
<comment type="caution">
    <text evidence="2">The sequence shown here is derived from an EMBL/GenBank/DDBJ whole genome shotgun (WGS) entry which is preliminary data.</text>
</comment>
<reference evidence="2 3" key="1">
    <citation type="submission" date="2009-05" db="EMBL/GenBank/DDBJ databases">
        <title>The draft genome of Acidovorax delafieldii 2AN.</title>
        <authorList>
            <consortium name="US DOE Joint Genome Institute (JGI-PGF)"/>
            <person name="Lucas S."/>
            <person name="Copeland A."/>
            <person name="Lapidus A."/>
            <person name="Glavina del Rio T."/>
            <person name="Tice H."/>
            <person name="Bruce D."/>
            <person name="Goodwin L."/>
            <person name="Pitluck S."/>
            <person name="Larimer F."/>
            <person name="Land M.L."/>
            <person name="Hauser L."/>
            <person name="Shelobolina E.S."/>
            <person name="Picardal F."/>
            <person name="Roden E."/>
            <person name="Emerson D."/>
        </authorList>
    </citation>
    <scope>NUCLEOTIDE SEQUENCE [LARGE SCALE GENOMIC DNA]</scope>
    <source>
        <strain evidence="2 3">2AN</strain>
    </source>
</reference>
<accession>C5TBQ0</accession>
<protein>
    <submittedName>
        <fullName evidence="2">Uncharacterized protein</fullName>
    </submittedName>
</protein>
<keyword evidence="3" id="KW-1185">Reference proteome</keyword>
<dbReference type="Proteomes" id="UP000003856">
    <property type="component" value="Unassembled WGS sequence"/>
</dbReference>
<sequence length="69" mass="7102">MAAALGIFMKPTAHSGHQRRAMHGAPRCADLPARYPAPTPGTAQAGQSNGPAPLGEVHGVSSCEERAVR</sequence>